<dbReference type="PROSITE" id="PS51819">
    <property type="entry name" value="VOC"/>
    <property type="match status" value="1"/>
</dbReference>
<proteinExistence type="predicted"/>
<evidence type="ECO:0000313" key="3">
    <source>
        <dbReference type="Proteomes" id="UP000321638"/>
    </source>
</evidence>
<keyword evidence="3" id="KW-1185">Reference proteome</keyword>
<dbReference type="InterPro" id="IPR029068">
    <property type="entry name" value="Glyas_Bleomycin-R_OHBP_Dase"/>
</dbReference>
<gene>
    <name evidence="2" type="ORF">FHP25_28625</name>
</gene>
<dbReference type="InterPro" id="IPR025870">
    <property type="entry name" value="Glyoxalase-like_dom"/>
</dbReference>
<feature type="domain" description="VOC" evidence="1">
    <location>
        <begin position="24"/>
        <end position="160"/>
    </location>
</feature>
<sequence>MHALRPDQFPAMTTEGAMPQHLTGIDHCVILVRELDAAAATWRRLGFTLSPRGYHSAHMGTANHTIMLQDDYFELLGVVAPTEQNHRFREEIARGEGLSAVALQTDDADAACAEIRGMGMAASDVVAFSRPVDLPGGGQGEAAFRVTHFPDGLLPGVQLFVCGQLTRDTVWIPELMTHPNGALGLAALVMACADPSATAARWARVFGTAALAAIDGGVRVDTGKTKVELLAPPTLAARYPGVPMDTSRDRLVGLAIRVADLGKARAALTAGKAPWRESEGRTIVAPQDASGTLLEFVA</sequence>
<dbReference type="PANTHER" id="PTHR40265">
    <property type="entry name" value="BLL2707 PROTEIN"/>
    <property type="match status" value="1"/>
</dbReference>
<comment type="caution">
    <text evidence="2">The sequence shown here is derived from an EMBL/GenBank/DDBJ whole genome shotgun (WGS) entry which is preliminary data.</text>
</comment>
<dbReference type="EMBL" id="VDUZ01000039">
    <property type="protein sequence ID" value="TXL71832.1"/>
    <property type="molecule type" value="Genomic_DNA"/>
</dbReference>
<dbReference type="InterPro" id="IPR037523">
    <property type="entry name" value="VOC_core"/>
</dbReference>
<evidence type="ECO:0000259" key="1">
    <source>
        <dbReference type="PROSITE" id="PS51819"/>
    </source>
</evidence>
<name>A0A5C8PDF7_9HYPH</name>
<organism evidence="2 3">
    <name type="scientific">Vineibacter terrae</name>
    <dbReference type="NCBI Taxonomy" id="2586908"/>
    <lineage>
        <taxon>Bacteria</taxon>
        <taxon>Pseudomonadati</taxon>
        <taxon>Pseudomonadota</taxon>
        <taxon>Alphaproteobacteria</taxon>
        <taxon>Hyphomicrobiales</taxon>
        <taxon>Vineibacter</taxon>
    </lineage>
</organism>
<evidence type="ECO:0000313" key="2">
    <source>
        <dbReference type="EMBL" id="TXL71832.1"/>
    </source>
</evidence>
<dbReference type="AlphaFoldDB" id="A0A5C8PDF7"/>
<dbReference type="SUPFAM" id="SSF54593">
    <property type="entry name" value="Glyoxalase/Bleomycin resistance protein/Dihydroxybiphenyl dioxygenase"/>
    <property type="match status" value="2"/>
</dbReference>
<dbReference type="Gene3D" id="3.10.180.10">
    <property type="entry name" value="2,3-Dihydroxybiphenyl 1,2-Dioxygenase, domain 1"/>
    <property type="match status" value="2"/>
</dbReference>
<accession>A0A5C8PDF7</accession>
<reference evidence="2 3" key="1">
    <citation type="submission" date="2019-06" db="EMBL/GenBank/DDBJ databases">
        <title>New taxonomy in bacterial strain CC-CFT640, isolated from vineyard.</title>
        <authorList>
            <person name="Lin S.-Y."/>
            <person name="Tsai C.-F."/>
            <person name="Young C.-C."/>
        </authorList>
    </citation>
    <scope>NUCLEOTIDE SEQUENCE [LARGE SCALE GENOMIC DNA]</scope>
    <source>
        <strain evidence="2 3">CC-CFT640</strain>
    </source>
</reference>
<dbReference type="Proteomes" id="UP000321638">
    <property type="component" value="Unassembled WGS sequence"/>
</dbReference>
<dbReference type="OrthoDB" id="9812467at2"/>
<dbReference type="PANTHER" id="PTHR40265:SF1">
    <property type="entry name" value="GLYOXALASE-LIKE DOMAIN-CONTAINING PROTEIN"/>
    <property type="match status" value="1"/>
</dbReference>
<dbReference type="Pfam" id="PF13468">
    <property type="entry name" value="Glyoxalase_3"/>
    <property type="match status" value="1"/>
</dbReference>
<protein>
    <submittedName>
        <fullName evidence="2">VOC family protein</fullName>
    </submittedName>
</protein>